<dbReference type="InterPro" id="IPR036770">
    <property type="entry name" value="Ankyrin_rpt-contain_sf"/>
</dbReference>
<evidence type="ECO:0000313" key="1">
    <source>
        <dbReference type="EMBL" id="KAH0536165.1"/>
    </source>
</evidence>
<dbReference type="Gene3D" id="1.25.40.20">
    <property type="entry name" value="Ankyrin repeat-containing domain"/>
    <property type="match status" value="1"/>
</dbReference>
<gene>
    <name evidence="1" type="ORF">FGG08_006929</name>
</gene>
<dbReference type="EMBL" id="JAGHQL010000228">
    <property type="protein sequence ID" value="KAH0536165.1"/>
    <property type="molecule type" value="Genomic_DNA"/>
</dbReference>
<sequence length="952" mass="106887">LKTDVGATNTNIQALTDMITPVGVQLASVATDVKQIRNVAEDNRVAVDAVSRKLDEVSVCTSSVATQDGNRDILSVVEETRLTLSGMDKTLSSIPCEMRLVSNEAALAREAAENTYRAFEQGRSANKEKQLQLEDVVSRLEEIALSLRATRAAPPTGSQVCVRMAQKPSYLRDLLDGLEDSAISGDMPLAVTHRGSTRLCDCIMAKRRNAIVKGPFWAYAENQQPHLRNCKYFARPTWTFKGGALLPVKILSSALRLSFAATKGAGGFSLSPNFAITRLIDRGASPAFALFDTILRDYSKAEPWSDHGHRRYYEPLDDYHIKYTPLRWDMVGLERHLYHVLGELEKLFEGGKASPLDTDAEGRTLLHEVAVVSGIIESPSPRVLALIKGLVGLLIEYGVVRDAKWGGGEEIANADAMDIAITSTADSVFRQEINPPPHPQVVHIDEILSRNGCELFGLKRPRAGTRLMRLAIGYGPVARAVVDHSLDRLEALLRSGHDPNENSESTELHPPLCLALKWLQGFELLLQGGADPLLAVGEAFGYRQYEAIKLLLEYDCPLSQKMHYSGVTALDLIDPCHLEERIADLVIAKAAGQRRGLWALATRNLSELEIGELGIQLREGEILDAGRVIAQEALIRKGVDVPPAFRVAVGKGFTIYHSEPHMSLGLAQKFFDIGFWDVDRHDPLVSYPYMGLTPFLWCCYRQFFDSANWFLGRGARTRVSLEGILLVAQHLLASGLAQQQPRYKFSLGLLQRIKSQNGPFELDGCVCYCSPNGCTAITHLLNRPDYTWVKKILILRKWLNWCQFSAVEASVAWKAFCRMEIFARLGMAHTCCRYIERHDAIRVLADEQTELRDEDMKSGLVEELEHWVGEYNRQEMLHQDKSNQLLVMWWSNLNRVLDINETHKGHHEKIQQHWSHSRFPYDPKTYFDCDEDAFSMTLEELEQKAYRYITMD</sequence>
<reference evidence="1" key="1">
    <citation type="submission" date="2021-03" db="EMBL/GenBank/DDBJ databases">
        <title>Comparative genomics and phylogenomic investigation of the class Geoglossomycetes provide insights into ecological specialization and systematics.</title>
        <authorList>
            <person name="Melie T."/>
            <person name="Pirro S."/>
            <person name="Miller A.N."/>
            <person name="Quandt A."/>
        </authorList>
    </citation>
    <scope>NUCLEOTIDE SEQUENCE</scope>
    <source>
        <strain evidence="1">GBOQ0MN5Z8</strain>
    </source>
</reference>
<comment type="caution">
    <text evidence="1">The sequence shown here is derived from an EMBL/GenBank/DDBJ whole genome shotgun (WGS) entry which is preliminary data.</text>
</comment>
<feature type="non-terminal residue" evidence="1">
    <location>
        <position position="1"/>
    </location>
</feature>
<protein>
    <submittedName>
        <fullName evidence="1">Uncharacterized protein</fullName>
    </submittedName>
</protein>
<name>A0A9P8L1F0_9PEZI</name>
<accession>A0A9P8L1F0</accession>
<keyword evidence="2" id="KW-1185">Reference proteome</keyword>
<proteinExistence type="predicted"/>
<organism evidence="1 2">
    <name type="scientific">Glutinoglossum americanum</name>
    <dbReference type="NCBI Taxonomy" id="1670608"/>
    <lineage>
        <taxon>Eukaryota</taxon>
        <taxon>Fungi</taxon>
        <taxon>Dikarya</taxon>
        <taxon>Ascomycota</taxon>
        <taxon>Pezizomycotina</taxon>
        <taxon>Geoglossomycetes</taxon>
        <taxon>Geoglossales</taxon>
        <taxon>Geoglossaceae</taxon>
        <taxon>Glutinoglossum</taxon>
    </lineage>
</organism>
<dbReference type="OrthoDB" id="5422117at2759"/>
<dbReference type="AlphaFoldDB" id="A0A9P8L1F0"/>
<dbReference type="Proteomes" id="UP000698800">
    <property type="component" value="Unassembled WGS sequence"/>
</dbReference>
<evidence type="ECO:0000313" key="2">
    <source>
        <dbReference type="Proteomes" id="UP000698800"/>
    </source>
</evidence>